<organism evidence="1 2">
    <name type="scientific">Trifolium pratense</name>
    <name type="common">Red clover</name>
    <dbReference type="NCBI Taxonomy" id="57577"/>
    <lineage>
        <taxon>Eukaryota</taxon>
        <taxon>Viridiplantae</taxon>
        <taxon>Streptophyta</taxon>
        <taxon>Embryophyta</taxon>
        <taxon>Tracheophyta</taxon>
        <taxon>Spermatophyta</taxon>
        <taxon>Magnoliopsida</taxon>
        <taxon>eudicotyledons</taxon>
        <taxon>Gunneridae</taxon>
        <taxon>Pentapetalae</taxon>
        <taxon>rosids</taxon>
        <taxon>fabids</taxon>
        <taxon>Fabales</taxon>
        <taxon>Fabaceae</taxon>
        <taxon>Papilionoideae</taxon>
        <taxon>50 kb inversion clade</taxon>
        <taxon>NPAAA clade</taxon>
        <taxon>Hologalegina</taxon>
        <taxon>IRL clade</taxon>
        <taxon>Trifolieae</taxon>
        <taxon>Trifolium</taxon>
    </lineage>
</organism>
<protein>
    <submittedName>
        <fullName evidence="1">Uncharacterized protein</fullName>
    </submittedName>
</protein>
<proteinExistence type="predicted"/>
<accession>A0ACB0LZ63</accession>
<name>A0ACB0LZ63_TRIPR</name>
<evidence type="ECO:0000313" key="1">
    <source>
        <dbReference type="EMBL" id="CAJ2674200.1"/>
    </source>
</evidence>
<sequence length="487" mass="56796">MSMTCNPRNNDTHPSSIIRFFKIVTPTNLQDGNIRIPNAFTKMHSGNISNPMFLNTPDDKKWEIHLTKEDDNIWIQKGFKEFATHYSLDYGHMVMFQYEKNSHFNVHIFDKTTLEIEYHAYGGNQQHHEQNSPIENFDEQLPCKKARQKSQIWSPQPYKKLRFDTSEDAGTSSKVHNNLPKLVQVKEENDDTAVFRNMKHDQEHKNLTSKIEEALNKAKNYKSNNPFFTVVMTYSYVNQYMYVPLDFDQKNLKEEQSEIVLRVLDDERTWIVKYCQRRISTGWKTFASDNNLKVGDVCLFEMINSKAYAFKVLIFRLDEEQHSTPPQVHGDEVNWLETAGITEVESKTIMSNKGSMATQRNSLQATPMSFKNSEAKKEANQFTSTLENPHFTIKLKSNHWDVYKPRIQISFARKYLCLKGKSIKLRFDEELWTVNLACYPSEPSIKLSDGWSQFVDENKLQAGDVCVFELVNEEDVVFDVHIFRGSN</sequence>
<dbReference type="Proteomes" id="UP001177021">
    <property type="component" value="Unassembled WGS sequence"/>
</dbReference>
<evidence type="ECO:0000313" key="2">
    <source>
        <dbReference type="Proteomes" id="UP001177021"/>
    </source>
</evidence>
<comment type="caution">
    <text evidence="1">The sequence shown here is derived from an EMBL/GenBank/DDBJ whole genome shotgun (WGS) entry which is preliminary data.</text>
</comment>
<gene>
    <name evidence="1" type="ORF">MILVUS5_LOCUS37493</name>
</gene>
<reference evidence="1" key="1">
    <citation type="submission" date="2023-10" db="EMBL/GenBank/DDBJ databases">
        <authorList>
            <person name="Rodriguez Cubillos JULIANA M."/>
            <person name="De Vega J."/>
        </authorList>
    </citation>
    <scope>NUCLEOTIDE SEQUENCE</scope>
</reference>
<dbReference type="EMBL" id="CASHSV030000716">
    <property type="protein sequence ID" value="CAJ2674200.1"/>
    <property type="molecule type" value="Genomic_DNA"/>
</dbReference>
<keyword evidence="2" id="KW-1185">Reference proteome</keyword>